<keyword evidence="4" id="KW-1185">Reference proteome</keyword>
<feature type="compositionally biased region" description="Low complexity" evidence="2">
    <location>
        <begin position="310"/>
        <end position="332"/>
    </location>
</feature>
<evidence type="ECO:0000313" key="3">
    <source>
        <dbReference type="EMBL" id="KAH7065238.1"/>
    </source>
</evidence>
<feature type="compositionally biased region" description="Basic and acidic residues" evidence="2">
    <location>
        <begin position="506"/>
        <end position="519"/>
    </location>
</feature>
<evidence type="ECO:0000256" key="1">
    <source>
        <dbReference type="ARBA" id="ARBA00009207"/>
    </source>
</evidence>
<feature type="compositionally biased region" description="Low complexity" evidence="2">
    <location>
        <begin position="124"/>
        <end position="140"/>
    </location>
</feature>
<dbReference type="Proteomes" id="UP000774617">
    <property type="component" value="Unassembled WGS sequence"/>
</dbReference>
<feature type="compositionally biased region" description="Acidic residues" evidence="2">
    <location>
        <begin position="496"/>
        <end position="505"/>
    </location>
</feature>
<gene>
    <name evidence="3" type="ORF">B0J12DRAFT_734581</name>
</gene>
<feature type="region of interest" description="Disordered" evidence="2">
    <location>
        <begin position="1"/>
        <end position="22"/>
    </location>
</feature>
<feature type="compositionally biased region" description="Basic and acidic residues" evidence="2">
    <location>
        <begin position="527"/>
        <end position="539"/>
    </location>
</feature>
<feature type="region of interest" description="Disordered" evidence="2">
    <location>
        <begin position="372"/>
        <end position="539"/>
    </location>
</feature>
<dbReference type="PANTHER" id="PTHR16487">
    <property type="entry name" value="PPP4R2-RELATED PROTEIN"/>
    <property type="match status" value="1"/>
</dbReference>
<feature type="region of interest" description="Disordered" evidence="2">
    <location>
        <begin position="223"/>
        <end position="245"/>
    </location>
</feature>
<reference evidence="3 4" key="1">
    <citation type="journal article" date="2021" name="Nat. Commun.">
        <title>Genetic determinants of endophytism in the Arabidopsis root mycobiome.</title>
        <authorList>
            <person name="Mesny F."/>
            <person name="Miyauchi S."/>
            <person name="Thiergart T."/>
            <person name="Pickel B."/>
            <person name="Atanasova L."/>
            <person name="Karlsson M."/>
            <person name="Huettel B."/>
            <person name="Barry K.W."/>
            <person name="Haridas S."/>
            <person name="Chen C."/>
            <person name="Bauer D."/>
            <person name="Andreopoulos W."/>
            <person name="Pangilinan J."/>
            <person name="LaButti K."/>
            <person name="Riley R."/>
            <person name="Lipzen A."/>
            <person name="Clum A."/>
            <person name="Drula E."/>
            <person name="Henrissat B."/>
            <person name="Kohler A."/>
            <person name="Grigoriev I.V."/>
            <person name="Martin F.M."/>
            <person name="Hacquard S."/>
        </authorList>
    </citation>
    <scope>NUCLEOTIDE SEQUENCE [LARGE SCALE GENOMIC DNA]</scope>
    <source>
        <strain evidence="3 4">MPI-SDFR-AT-0080</strain>
    </source>
</reference>
<feature type="region of interest" description="Disordered" evidence="2">
    <location>
        <begin position="38"/>
        <end position="143"/>
    </location>
</feature>
<dbReference type="Pfam" id="PF09184">
    <property type="entry name" value="PPP4R2"/>
    <property type="match status" value="1"/>
</dbReference>
<evidence type="ECO:0008006" key="5">
    <source>
        <dbReference type="Google" id="ProtNLM"/>
    </source>
</evidence>
<sequence length="539" mass="55955">MLSGEQLLEQAAKDGAMPSEGWPRALGVVLSRLEHIVKDEFPTPTLPPSTSAERERSATPSKPPPTEGAAAGTVPSSQETTCADKENAPPPSSSGITATTKDDKINNNPSPGPSTRALSTDPVASTDAPTTTEDPATASSLPPELHSLYTSITSVLRKQFATDPPHTIQRLAELVLCPRAHYRFLPPYLRALDRVVSVSSATSIFPLPQAVLPASTGILNGITPTTSTTASSTSSSERGLGSDESLGGALLTPIPWLQNNNSREQRSASANGNNSELVSESTEMVDGPNGTGRIETVSVINGVMTTTGAPVVTSSGASPVTATSASTPTTTADSLREAGAVTQGELLRQEQEAGVVPVGQTQPRSRGLLAGAAAAAGAGPGGAEQKEGEKGAAEDEQQEEVPHARGPEEVGVEDMGPQERGPGGGIDLEAAVGRAPVGSSSAKDKETENVKEEEEEEEEKKKKKKKKKKLEQPISPEAEMKDVEVETEEAGMKGEDLEDAEAEGEGEGKGKGGAKKEYATVEEDDEKKEAKGSDTEMTG</sequence>
<comment type="caution">
    <text evidence="3">The sequence shown here is derived from an EMBL/GenBank/DDBJ whole genome shotgun (WGS) entry which is preliminary data.</text>
</comment>
<dbReference type="EMBL" id="JAGTJR010000001">
    <property type="protein sequence ID" value="KAH7065238.1"/>
    <property type="molecule type" value="Genomic_DNA"/>
</dbReference>
<proteinExistence type="inferred from homology"/>
<dbReference type="PANTHER" id="PTHR16487:SF0">
    <property type="entry name" value="PROTEIN PHOSPHATASE 4 REGULATORY SUBUNIT 2-RELATED"/>
    <property type="match status" value="1"/>
</dbReference>
<feature type="compositionally biased region" description="Basic and acidic residues" evidence="2">
    <location>
        <begin position="478"/>
        <end position="495"/>
    </location>
</feature>
<dbReference type="InterPro" id="IPR015267">
    <property type="entry name" value="PPP4R2"/>
</dbReference>
<feature type="compositionally biased region" description="Polar residues" evidence="2">
    <location>
        <begin position="262"/>
        <end position="282"/>
    </location>
</feature>
<feature type="region of interest" description="Disordered" evidence="2">
    <location>
        <begin position="262"/>
        <end position="290"/>
    </location>
</feature>
<accession>A0ABQ8GVG0</accession>
<comment type="similarity">
    <text evidence="1">Belongs to the PPP4R2 family.</text>
</comment>
<evidence type="ECO:0000313" key="4">
    <source>
        <dbReference type="Proteomes" id="UP000774617"/>
    </source>
</evidence>
<evidence type="ECO:0000256" key="2">
    <source>
        <dbReference type="SAM" id="MobiDB-lite"/>
    </source>
</evidence>
<feature type="region of interest" description="Disordered" evidence="2">
    <location>
        <begin position="310"/>
        <end position="333"/>
    </location>
</feature>
<feature type="compositionally biased region" description="Basic and acidic residues" evidence="2">
    <location>
        <begin position="384"/>
        <end position="393"/>
    </location>
</feature>
<protein>
    <recommendedName>
        <fullName evidence="5">Protein phosphatase 4 core regulatory subunit R2</fullName>
    </recommendedName>
</protein>
<feature type="compositionally biased region" description="Low complexity" evidence="2">
    <location>
        <begin position="223"/>
        <end position="236"/>
    </location>
</feature>
<organism evidence="3 4">
    <name type="scientific">Macrophomina phaseolina</name>
    <dbReference type="NCBI Taxonomy" id="35725"/>
    <lineage>
        <taxon>Eukaryota</taxon>
        <taxon>Fungi</taxon>
        <taxon>Dikarya</taxon>
        <taxon>Ascomycota</taxon>
        <taxon>Pezizomycotina</taxon>
        <taxon>Dothideomycetes</taxon>
        <taxon>Dothideomycetes incertae sedis</taxon>
        <taxon>Botryosphaeriales</taxon>
        <taxon>Botryosphaeriaceae</taxon>
        <taxon>Macrophomina</taxon>
    </lineage>
</organism>
<name>A0ABQ8GVG0_9PEZI</name>